<evidence type="ECO:0000313" key="3">
    <source>
        <dbReference type="Proteomes" id="UP000070107"/>
    </source>
</evidence>
<dbReference type="EMBL" id="LNTU01000023">
    <property type="protein sequence ID" value="KXF76583.1"/>
    <property type="molecule type" value="Genomic_DNA"/>
</dbReference>
<feature type="chain" id="PRO_5007465326" description="Chitosanase" evidence="1">
    <location>
        <begin position="24"/>
        <end position="273"/>
    </location>
</feature>
<dbReference type="AlphaFoldDB" id="A0A135HTS4"/>
<organism evidence="2 3">
    <name type="scientific">Paramesorhizobium deserti</name>
    <dbReference type="NCBI Taxonomy" id="1494590"/>
    <lineage>
        <taxon>Bacteria</taxon>
        <taxon>Pseudomonadati</taxon>
        <taxon>Pseudomonadota</taxon>
        <taxon>Alphaproteobacteria</taxon>
        <taxon>Hyphomicrobiales</taxon>
        <taxon>Phyllobacteriaceae</taxon>
        <taxon>Paramesorhizobium</taxon>
    </lineage>
</organism>
<sequence length="273" mass="29869">MRGILQGAIIALAFFGLSETASAAPNTGCQSKAINSLQQLSPHGYQVYRAMKDKSQFTTWITCDDLQLGLATAVHESVHNLTEERDSFPLIGGGNIARPHQTETFFAPKLIARQMGRNFNDTLFIQSYLKPGSASSADNFMYLLDEFNAYSHDLSSATKLTPMRPGDTQVDHRDGLAAMMAFMMGYAAEARKNHPETWEGLKAPQTAKVVQTLWKQAEKTMAASCGIRDFGTNDREYLSYVCNAKNAGALTEILRRAPSCPTRCLTAATAAAQ</sequence>
<evidence type="ECO:0000256" key="1">
    <source>
        <dbReference type="SAM" id="SignalP"/>
    </source>
</evidence>
<proteinExistence type="predicted"/>
<evidence type="ECO:0000313" key="2">
    <source>
        <dbReference type="EMBL" id="KXF76583.1"/>
    </source>
</evidence>
<comment type="caution">
    <text evidence="2">The sequence shown here is derived from an EMBL/GenBank/DDBJ whole genome shotgun (WGS) entry which is preliminary data.</text>
</comment>
<reference evidence="2 3" key="1">
    <citation type="submission" date="2015-11" db="EMBL/GenBank/DDBJ databases">
        <title>Draft genome sequence of Paramesorhizobium deserti A-3-E, a strain highly resistant to diverse beta-lactam antibiotics.</title>
        <authorList>
            <person name="Lv R."/>
            <person name="Yang X."/>
            <person name="Fang N."/>
            <person name="Guo J."/>
            <person name="Luo X."/>
            <person name="Peng F."/>
            <person name="Yang R."/>
            <person name="Cui Y."/>
            <person name="Fang C."/>
            <person name="Song Y."/>
        </authorList>
    </citation>
    <scope>NUCLEOTIDE SEQUENCE [LARGE SCALE GENOMIC DNA]</scope>
    <source>
        <strain evidence="2 3">A-3-E</strain>
    </source>
</reference>
<evidence type="ECO:0008006" key="4">
    <source>
        <dbReference type="Google" id="ProtNLM"/>
    </source>
</evidence>
<dbReference type="Proteomes" id="UP000070107">
    <property type="component" value="Unassembled WGS sequence"/>
</dbReference>
<gene>
    <name evidence="2" type="ORF">ATN84_11015</name>
</gene>
<name>A0A135HTS4_9HYPH</name>
<dbReference type="STRING" id="1494590.ATN84_11015"/>
<protein>
    <recommendedName>
        <fullName evidence="4">Chitosanase</fullName>
    </recommendedName>
</protein>
<keyword evidence="3" id="KW-1185">Reference proteome</keyword>
<accession>A0A135HTS4</accession>
<keyword evidence="1" id="KW-0732">Signal</keyword>
<feature type="signal peptide" evidence="1">
    <location>
        <begin position="1"/>
        <end position="23"/>
    </location>
</feature>